<dbReference type="Gene3D" id="2.20.25.10">
    <property type="match status" value="1"/>
</dbReference>
<dbReference type="Proteomes" id="UP001267878">
    <property type="component" value="Unassembled WGS sequence"/>
</dbReference>
<dbReference type="EMBL" id="JAVDVW010000001">
    <property type="protein sequence ID" value="MDR7097868.1"/>
    <property type="molecule type" value="Genomic_DNA"/>
</dbReference>
<comment type="similarity">
    <text evidence="1">Belongs to the OsmC/Ohr family.</text>
</comment>
<dbReference type="PANTHER" id="PTHR33797:SF2">
    <property type="entry name" value="ORGANIC HYDROPEROXIDE RESISTANCE PROTEIN-LIKE"/>
    <property type="match status" value="1"/>
</dbReference>
<proteinExistence type="inferred from homology"/>
<dbReference type="InterPro" id="IPR019953">
    <property type="entry name" value="OHR"/>
</dbReference>
<dbReference type="InterPro" id="IPR015946">
    <property type="entry name" value="KH_dom-like_a/b"/>
</dbReference>
<dbReference type="SUPFAM" id="SSF82784">
    <property type="entry name" value="OsmC-like"/>
    <property type="match status" value="1"/>
</dbReference>
<dbReference type="NCBIfam" id="TIGR03561">
    <property type="entry name" value="organ_hyd_perox"/>
    <property type="match status" value="1"/>
</dbReference>
<dbReference type="PANTHER" id="PTHR33797">
    <property type="entry name" value="ORGANIC HYDROPEROXIDE RESISTANCE PROTEIN-LIKE"/>
    <property type="match status" value="1"/>
</dbReference>
<reference evidence="2 3" key="1">
    <citation type="submission" date="2023-07" db="EMBL/GenBank/DDBJ databases">
        <title>Sorghum-associated microbial communities from plants grown in Nebraska, USA.</title>
        <authorList>
            <person name="Schachtman D."/>
        </authorList>
    </citation>
    <scope>NUCLEOTIDE SEQUENCE [LARGE SCALE GENOMIC DNA]</scope>
    <source>
        <strain evidence="2 3">BE187</strain>
    </source>
</reference>
<dbReference type="InterPro" id="IPR003718">
    <property type="entry name" value="OsmC/Ohr_fam"/>
</dbReference>
<dbReference type="Gene3D" id="3.30.300.20">
    <property type="match status" value="1"/>
</dbReference>
<evidence type="ECO:0000313" key="2">
    <source>
        <dbReference type="EMBL" id="MDR7097868.1"/>
    </source>
</evidence>
<gene>
    <name evidence="2" type="ORF">J2X04_000215</name>
</gene>
<name>A0ABU1VKP4_9GAMM</name>
<sequence>MSQLQPPPTSLLDRYHGEEALALYTGRVRVSGGEAAHGRASGVVKSDDGALDVNLRMPIELGGPGGGSNPEQLLAAGYAACFHGALTLLASRAGVELTELAVDAAVTFARDPVDGLFLLSADIRVSLPGLDRALAAELVRNTERICPYAKMFRHGIDHVVAVAHEHESPRVRDER</sequence>
<protein>
    <submittedName>
        <fullName evidence="2">Ohr subfamily peroxiredoxin</fullName>
    </submittedName>
</protein>
<comment type="caution">
    <text evidence="2">The sequence shown here is derived from an EMBL/GenBank/DDBJ whole genome shotgun (WGS) entry which is preliminary data.</text>
</comment>
<dbReference type="Pfam" id="PF02566">
    <property type="entry name" value="OsmC"/>
    <property type="match status" value="1"/>
</dbReference>
<dbReference type="RefSeq" id="WP_310051129.1">
    <property type="nucleotide sequence ID" value="NZ_JAVDVW010000001.1"/>
</dbReference>
<keyword evidence="3" id="KW-1185">Reference proteome</keyword>
<evidence type="ECO:0000256" key="1">
    <source>
        <dbReference type="ARBA" id="ARBA00007378"/>
    </source>
</evidence>
<dbReference type="InterPro" id="IPR036102">
    <property type="entry name" value="OsmC/Ohrsf"/>
</dbReference>
<organism evidence="2 3">
    <name type="scientific">Agrilutibacter niabensis</name>
    <dbReference type="NCBI Taxonomy" id="380628"/>
    <lineage>
        <taxon>Bacteria</taxon>
        <taxon>Pseudomonadati</taxon>
        <taxon>Pseudomonadota</taxon>
        <taxon>Gammaproteobacteria</taxon>
        <taxon>Lysobacterales</taxon>
        <taxon>Lysobacteraceae</taxon>
        <taxon>Agrilutibacter</taxon>
    </lineage>
</organism>
<accession>A0ABU1VKP4</accession>
<evidence type="ECO:0000313" key="3">
    <source>
        <dbReference type="Proteomes" id="UP001267878"/>
    </source>
</evidence>